<accession>A0A377I432</accession>
<evidence type="ECO:0000259" key="1">
    <source>
        <dbReference type="Pfam" id="PF03446"/>
    </source>
</evidence>
<dbReference type="AlphaFoldDB" id="A0A377I432"/>
<dbReference type="Pfam" id="PF03446">
    <property type="entry name" value="NAD_binding_2"/>
    <property type="match status" value="1"/>
</dbReference>
<proteinExistence type="predicted"/>
<dbReference type="Proteomes" id="UP000254867">
    <property type="component" value="Unassembled WGS sequence"/>
</dbReference>
<organism evidence="2 3">
    <name type="scientific">Haemophilus parahaemolyticus</name>
    <dbReference type="NCBI Taxonomy" id="735"/>
    <lineage>
        <taxon>Bacteria</taxon>
        <taxon>Pseudomonadati</taxon>
        <taxon>Pseudomonadota</taxon>
        <taxon>Gammaproteobacteria</taxon>
        <taxon>Pasteurellales</taxon>
        <taxon>Pasteurellaceae</taxon>
        <taxon>Haemophilus</taxon>
    </lineage>
</organism>
<dbReference type="InterPro" id="IPR036291">
    <property type="entry name" value="NAD(P)-bd_dom_sf"/>
</dbReference>
<dbReference type="GO" id="GO:0050661">
    <property type="term" value="F:NADP binding"/>
    <property type="evidence" value="ECO:0007669"/>
    <property type="project" value="InterPro"/>
</dbReference>
<dbReference type="RefSeq" id="WP_119223225.1">
    <property type="nucleotide sequence ID" value="NZ_UGHH01000002.1"/>
</dbReference>
<evidence type="ECO:0000313" key="2">
    <source>
        <dbReference type="EMBL" id="STO64988.1"/>
    </source>
</evidence>
<reference evidence="2 3" key="1">
    <citation type="submission" date="2018-06" db="EMBL/GenBank/DDBJ databases">
        <authorList>
            <consortium name="Pathogen Informatics"/>
            <person name="Doyle S."/>
        </authorList>
    </citation>
    <scope>NUCLEOTIDE SEQUENCE [LARGE SCALE GENOMIC DNA]</scope>
    <source>
        <strain evidence="2 3">NCTC10794</strain>
    </source>
</reference>
<feature type="domain" description="6-phosphogluconate dehydrogenase NADP-binding" evidence="1">
    <location>
        <begin position="3"/>
        <end position="52"/>
    </location>
</feature>
<dbReference type="InterPro" id="IPR006115">
    <property type="entry name" value="6PGDH_NADP-bd"/>
</dbReference>
<dbReference type="EMBL" id="UGHH01000002">
    <property type="protein sequence ID" value="STO64988.1"/>
    <property type="molecule type" value="Genomic_DNA"/>
</dbReference>
<gene>
    <name evidence="2" type="ORF">NCTC10794_02070</name>
</gene>
<dbReference type="SUPFAM" id="SSF51735">
    <property type="entry name" value="NAD(P)-binding Rossmann-fold domains"/>
    <property type="match status" value="1"/>
</dbReference>
<name>A0A377I432_HAEPH</name>
<evidence type="ECO:0000313" key="3">
    <source>
        <dbReference type="Proteomes" id="UP000254867"/>
    </source>
</evidence>
<protein>
    <submittedName>
        <fullName evidence="2">NADH-dependent gamma-hydroxybutyrate dehydrogenase</fullName>
    </submittedName>
</protein>
<sequence>MKTVAFLGLGAMGSRIASRLVQAGFSVKVWNHIPKATETLLRTAYHFLHSTKVYDPNKKVGWLYPPCYLQR</sequence>
<dbReference type="Gene3D" id="3.40.50.720">
    <property type="entry name" value="NAD(P)-binding Rossmann-like Domain"/>
    <property type="match status" value="1"/>
</dbReference>